<dbReference type="Proteomes" id="UP000663824">
    <property type="component" value="Unassembled WGS sequence"/>
</dbReference>
<dbReference type="SUPFAM" id="SSF47769">
    <property type="entry name" value="SAM/Pointed domain"/>
    <property type="match status" value="1"/>
</dbReference>
<dbReference type="EMBL" id="CAJOBI010341737">
    <property type="protein sequence ID" value="CAF5213873.1"/>
    <property type="molecule type" value="Genomic_DNA"/>
</dbReference>
<dbReference type="PROSITE" id="PS50105">
    <property type="entry name" value="SAM_DOMAIN"/>
    <property type="match status" value="1"/>
</dbReference>
<comment type="caution">
    <text evidence="2">The sequence shown here is derived from an EMBL/GenBank/DDBJ whole genome shotgun (WGS) entry which is preliminary data.</text>
</comment>
<dbReference type="AlphaFoldDB" id="A0A816RN35"/>
<protein>
    <recommendedName>
        <fullName evidence="1">SAM domain-containing protein</fullName>
    </recommendedName>
</protein>
<dbReference type="Pfam" id="PF07647">
    <property type="entry name" value="SAM_2"/>
    <property type="match status" value="1"/>
</dbReference>
<evidence type="ECO:0000259" key="1">
    <source>
        <dbReference type="PROSITE" id="PS50105"/>
    </source>
</evidence>
<organism evidence="2 4">
    <name type="scientific">Rotaria magnacalcarata</name>
    <dbReference type="NCBI Taxonomy" id="392030"/>
    <lineage>
        <taxon>Eukaryota</taxon>
        <taxon>Metazoa</taxon>
        <taxon>Spiralia</taxon>
        <taxon>Gnathifera</taxon>
        <taxon>Rotifera</taxon>
        <taxon>Eurotatoria</taxon>
        <taxon>Bdelloidea</taxon>
        <taxon>Philodinida</taxon>
        <taxon>Philodinidae</taxon>
        <taxon>Rotaria</taxon>
    </lineage>
</organism>
<sequence>SMESWTIEQVGDWLIENSFENNVKPFKDQNIDGSALMRMDKDNISQILCTSDENGIIKRPTSEVKFKFREKLDDWQIMVELEQSKLIAGEKLDKYSPRTSVSSPSIETRRYWIDDDNFSNTDLIEDIEERL</sequence>
<reference evidence="2" key="1">
    <citation type="submission" date="2021-02" db="EMBL/GenBank/DDBJ databases">
        <authorList>
            <person name="Nowell W R."/>
        </authorList>
    </citation>
    <scope>NUCLEOTIDE SEQUENCE</scope>
</reference>
<name>A0A816RN35_9BILA</name>
<evidence type="ECO:0000313" key="3">
    <source>
        <dbReference type="EMBL" id="CAF5213873.1"/>
    </source>
</evidence>
<evidence type="ECO:0000313" key="2">
    <source>
        <dbReference type="EMBL" id="CAF2074535.1"/>
    </source>
</evidence>
<feature type="non-terminal residue" evidence="2">
    <location>
        <position position="1"/>
    </location>
</feature>
<dbReference type="Gene3D" id="1.10.150.50">
    <property type="entry name" value="Transcription Factor, Ets-1"/>
    <property type="match status" value="1"/>
</dbReference>
<dbReference type="InterPro" id="IPR013761">
    <property type="entry name" value="SAM/pointed_sf"/>
</dbReference>
<dbReference type="EMBL" id="CAJNRE010008650">
    <property type="protein sequence ID" value="CAF2074535.1"/>
    <property type="molecule type" value="Genomic_DNA"/>
</dbReference>
<dbReference type="Proteomes" id="UP000676336">
    <property type="component" value="Unassembled WGS sequence"/>
</dbReference>
<proteinExistence type="predicted"/>
<dbReference type="InterPro" id="IPR001660">
    <property type="entry name" value="SAM"/>
</dbReference>
<gene>
    <name evidence="2" type="ORF">MBJ925_LOCUS17319</name>
    <name evidence="3" type="ORF">SMN809_LOCUS79145</name>
</gene>
<accession>A0A816RN35</accession>
<feature type="domain" description="SAM" evidence="1">
    <location>
        <begin position="5"/>
        <end position="47"/>
    </location>
</feature>
<evidence type="ECO:0000313" key="4">
    <source>
        <dbReference type="Proteomes" id="UP000663824"/>
    </source>
</evidence>